<organism evidence="1 2">
    <name type="scientific">Gigaspora margarita</name>
    <dbReference type="NCBI Taxonomy" id="4874"/>
    <lineage>
        <taxon>Eukaryota</taxon>
        <taxon>Fungi</taxon>
        <taxon>Fungi incertae sedis</taxon>
        <taxon>Mucoromycota</taxon>
        <taxon>Glomeromycotina</taxon>
        <taxon>Glomeromycetes</taxon>
        <taxon>Diversisporales</taxon>
        <taxon>Gigasporaceae</taxon>
        <taxon>Gigaspora</taxon>
    </lineage>
</organism>
<comment type="caution">
    <text evidence="1">The sequence shown here is derived from an EMBL/GenBank/DDBJ whole genome shotgun (WGS) entry which is preliminary data.</text>
</comment>
<reference evidence="1 2" key="1">
    <citation type="submission" date="2021-06" db="EMBL/GenBank/DDBJ databases">
        <authorList>
            <person name="Kallberg Y."/>
            <person name="Tangrot J."/>
            <person name="Rosling A."/>
        </authorList>
    </citation>
    <scope>NUCLEOTIDE SEQUENCE [LARGE SCALE GENOMIC DNA]</scope>
    <source>
        <strain evidence="1 2">120-4 pot B 10/14</strain>
    </source>
</reference>
<evidence type="ECO:0000313" key="2">
    <source>
        <dbReference type="Proteomes" id="UP000789901"/>
    </source>
</evidence>
<gene>
    <name evidence="1" type="ORF">GMARGA_LOCUS29557</name>
</gene>
<dbReference type="Proteomes" id="UP000789901">
    <property type="component" value="Unassembled WGS sequence"/>
</dbReference>
<name>A0ABN7WD39_GIGMA</name>
<evidence type="ECO:0000313" key="1">
    <source>
        <dbReference type="EMBL" id="CAG8827942.1"/>
    </source>
</evidence>
<sequence length="73" mass="8459">MSYTRSDRLFQSNRISTNQSESVSFVTTRSSSDPPPTYEEAIVQQDVQQSQDDEGIKLLHQTILDYKTRLNNY</sequence>
<proteinExistence type="predicted"/>
<keyword evidence="2" id="KW-1185">Reference proteome</keyword>
<protein>
    <submittedName>
        <fullName evidence="1">5322_t:CDS:1</fullName>
    </submittedName>
</protein>
<accession>A0ABN7WD39</accession>
<dbReference type="EMBL" id="CAJVQB010039990">
    <property type="protein sequence ID" value="CAG8827942.1"/>
    <property type="molecule type" value="Genomic_DNA"/>
</dbReference>